<evidence type="ECO:0000313" key="2">
    <source>
        <dbReference type="Proteomes" id="UP000821865"/>
    </source>
</evidence>
<name>A0ACB8D510_DERSI</name>
<sequence length="412" mass="44631">MDHSKRDFRARKYGSKNKYQGHRRRQKRKATVEERDSPAARPNQGCGDTVACGNSDDIDAAAIKFISASEKKIGHFENERTRSGDGSVNGVICDIGALTAMVSGAVCPTCHTTGLVVRDSASKRKGLSAFLELYCNNSECPDSTLPRSHREGRGASKILRNSKPTAVVKDTAEALWEKDVLSNKNATGMVVLRKICLGEVAKEPVTLEKVAVVTGFQCGYTTEEGPYVDDHLENCLENEARACIQETAEVPEYFEFVSADVEDLMCSDEVTDNAILTQVNGACAPENEPMKDGDDKDTVGQKVSAVDADEQSKSPSKHFRMTKSTVRLLCSELADLLEPLTTWGLSIEDQVLCALSEATIDMLQASASWCIAKVARAIVVLGKSEDGWPLHAPQATEKPSSKDSCSTASLAM</sequence>
<evidence type="ECO:0000313" key="1">
    <source>
        <dbReference type="EMBL" id="KAH7959530.1"/>
    </source>
</evidence>
<protein>
    <submittedName>
        <fullName evidence="1">Uncharacterized protein</fullName>
    </submittedName>
</protein>
<dbReference type="Proteomes" id="UP000821865">
    <property type="component" value="Chromosome 3"/>
</dbReference>
<gene>
    <name evidence="1" type="ORF">HPB49_011644</name>
</gene>
<reference evidence="1" key="1">
    <citation type="submission" date="2020-05" db="EMBL/GenBank/DDBJ databases">
        <title>Large-scale comparative analyses of tick genomes elucidate their genetic diversity and vector capacities.</title>
        <authorList>
            <person name="Jia N."/>
            <person name="Wang J."/>
            <person name="Shi W."/>
            <person name="Du L."/>
            <person name="Sun Y."/>
            <person name="Zhan W."/>
            <person name="Jiang J."/>
            <person name="Wang Q."/>
            <person name="Zhang B."/>
            <person name="Ji P."/>
            <person name="Sakyi L.B."/>
            <person name="Cui X."/>
            <person name="Yuan T."/>
            <person name="Jiang B."/>
            <person name="Yang W."/>
            <person name="Lam T.T.-Y."/>
            <person name="Chang Q."/>
            <person name="Ding S."/>
            <person name="Wang X."/>
            <person name="Zhu J."/>
            <person name="Ruan X."/>
            <person name="Zhao L."/>
            <person name="Wei J."/>
            <person name="Que T."/>
            <person name="Du C."/>
            <person name="Cheng J."/>
            <person name="Dai P."/>
            <person name="Han X."/>
            <person name="Huang E."/>
            <person name="Gao Y."/>
            <person name="Liu J."/>
            <person name="Shao H."/>
            <person name="Ye R."/>
            <person name="Li L."/>
            <person name="Wei W."/>
            <person name="Wang X."/>
            <person name="Wang C."/>
            <person name="Yang T."/>
            <person name="Huo Q."/>
            <person name="Li W."/>
            <person name="Guo W."/>
            <person name="Chen H."/>
            <person name="Zhou L."/>
            <person name="Ni X."/>
            <person name="Tian J."/>
            <person name="Zhou Y."/>
            <person name="Sheng Y."/>
            <person name="Liu T."/>
            <person name="Pan Y."/>
            <person name="Xia L."/>
            <person name="Li J."/>
            <person name="Zhao F."/>
            <person name="Cao W."/>
        </authorList>
    </citation>
    <scope>NUCLEOTIDE SEQUENCE</scope>
    <source>
        <strain evidence="1">Dsil-2018</strain>
    </source>
</reference>
<organism evidence="1 2">
    <name type="scientific">Dermacentor silvarum</name>
    <name type="common">Tick</name>
    <dbReference type="NCBI Taxonomy" id="543639"/>
    <lineage>
        <taxon>Eukaryota</taxon>
        <taxon>Metazoa</taxon>
        <taxon>Ecdysozoa</taxon>
        <taxon>Arthropoda</taxon>
        <taxon>Chelicerata</taxon>
        <taxon>Arachnida</taxon>
        <taxon>Acari</taxon>
        <taxon>Parasitiformes</taxon>
        <taxon>Ixodida</taxon>
        <taxon>Ixodoidea</taxon>
        <taxon>Ixodidae</taxon>
        <taxon>Rhipicephalinae</taxon>
        <taxon>Dermacentor</taxon>
    </lineage>
</organism>
<comment type="caution">
    <text evidence="1">The sequence shown here is derived from an EMBL/GenBank/DDBJ whole genome shotgun (WGS) entry which is preliminary data.</text>
</comment>
<keyword evidence="2" id="KW-1185">Reference proteome</keyword>
<dbReference type="EMBL" id="CM023472">
    <property type="protein sequence ID" value="KAH7959530.1"/>
    <property type="molecule type" value="Genomic_DNA"/>
</dbReference>
<accession>A0ACB8D510</accession>
<proteinExistence type="predicted"/>